<dbReference type="Pfam" id="PF00378">
    <property type="entry name" value="ECH_1"/>
    <property type="match status" value="1"/>
</dbReference>
<dbReference type="RefSeq" id="WP_133990361.1">
    <property type="nucleotide sequence ID" value="NZ_SODV01000001.1"/>
</dbReference>
<dbReference type="Gene3D" id="3.90.226.10">
    <property type="entry name" value="2-enoyl-CoA Hydratase, Chain A, domain 1"/>
    <property type="match status" value="1"/>
</dbReference>
<dbReference type="SUPFAM" id="SSF52096">
    <property type="entry name" value="ClpP/crotonase"/>
    <property type="match status" value="1"/>
</dbReference>
<dbReference type="InterPro" id="IPR029045">
    <property type="entry name" value="ClpP/crotonase-like_dom_sf"/>
</dbReference>
<evidence type="ECO:0000256" key="1">
    <source>
        <dbReference type="ARBA" id="ARBA00005254"/>
    </source>
</evidence>
<dbReference type="InterPro" id="IPR051683">
    <property type="entry name" value="Enoyl-CoA_Hydratase/Isomerase"/>
</dbReference>
<keyword evidence="3" id="KW-1185">Reference proteome</keyword>
<dbReference type="PANTHER" id="PTHR42964:SF1">
    <property type="entry name" value="POLYKETIDE BIOSYNTHESIS ENOYL-COA HYDRATASE PKSH-RELATED"/>
    <property type="match status" value="1"/>
</dbReference>
<dbReference type="InterPro" id="IPR001753">
    <property type="entry name" value="Enoyl-CoA_hydra/iso"/>
</dbReference>
<dbReference type="Proteomes" id="UP000294498">
    <property type="component" value="Unassembled WGS sequence"/>
</dbReference>
<sequence length="266" mass="29376">MIHEIQEGYVKIDHDHGITSLEFYHPQSNALPGKLLHELAQEIHIAGLDPKTKVIILRSAGDRAFCAGAAFEELESIQTESEGTKFFSGFAEVINAMRKCPKFIIGRIQGKCVGGGVGLAAAVDYCIAWEKVEIRLSELALGIGPFVIGPAVERKIGISAFSQLAIDATLWRNADWAKKKGLFAEVHESIENMDHSINRLALSLAHSNPDAMKEMKKSFWKGTEHWDELLHEKAAISGKLVLGDYTKEAIARFRKARETQKTKAPA</sequence>
<comment type="similarity">
    <text evidence="1">Belongs to the enoyl-CoA hydratase/isomerase family.</text>
</comment>
<dbReference type="GO" id="GO:0003824">
    <property type="term" value="F:catalytic activity"/>
    <property type="evidence" value="ECO:0007669"/>
    <property type="project" value="UniProtKB-ARBA"/>
</dbReference>
<dbReference type="OrthoDB" id="638407at2"/>
<protein>
    <submittedName>
        <fullName evidence="2">Methylglutaconyl-CoA hydratase</fullName>
    </submittedName>
</protein>
<proteinExistence type="inferred from homology"/>
<accession>A0A4R8DNF9</accession>
<dbReference type="PANTHER" id="PTHR42964">
    <property type="entry name" value="ENOYL-COA HYDRATASE"/>
    <property type="match status" value="1"/>
</dbReference>
<comment type="caution">
    <text evidence="2">The sequence shown here is derived from an EMBL/GenBank/DDBJ whole genome shotgun (WGS) entry which is preliminary data.</text>
</comment>
<dbReference type="AlphaFoldDB" id="A0A4R8DNF9"/>
<evidence type="ECO:0000313" key="3">
    <source>
        <dbReference type="Proteomes" id="UP000294498"/>
    </source>
</evidence>
<dbReference type="CDD" id="cd06558">
    <property type="entry name" value="crotonase-like"/>
    <property type="match status" value="1"/>
</dbReference>
<name>A0A4R8DNF9_9BACT</name>
<reference evidence="2 3" key="1">
    <citation type="submission" date="2019-03" db="EMBL/GenBank/DDBJ databases">
        <title>Genomic Encyclopedia of Type Strains, Phase IV (KMG-IV): sequencing the most valuable type-strain genomes for metagenomic binning, comparative biology and taxonomic classification.</title>
        <authorList>
            <person name="Goeker M."/>
        </authorList>
    </citation>
    <scope>NUCLEOTIDE SEQUENCE [LARGE SCALE GENOMIC DNA]</scope>
    <source>
        <strain evidence="2 3">DSM 100059</strain>
    </source>
</reference>
<organism evidence="2 3">
    <name type="scientific">Dinghuibacter silviterrae</name>
    <dbReference type="NCBI Taxonomy" id="1539049"/>
    <lineage>
        <taxon>Bacteria</taxon>
        <taxon>Pseudomonadati</taxon>
        <taxon>Bacteroidota</taxon>
        <taxon>Chitinophagia</taxon>
        <taxon>Chitinophagales</taxon>
        <taxon>Chitinophagaceae</taxon>
        <taxon>Dinghuibacter</taxon>
    </lineage>
</organism>
<dbReference type="EMBL" id="SODV01000001">
    <property type="protein sequence ID" value="TDW99561.1"/>
    <property type="molecule type" value="Genomic_DNA"/>
</dbReference>
<gene>
    <name evidence="2" type="ORF">EDB95_0571</name>
</gene>
<evidence type="ECO:0000313" key="2">
    <source>
        <dbReference type="EMBL" id="TDW99561.1"/>
    </source>
</evidence>